<protein>
    <submittedName>
        <fullName evidence="3">Uncharacterized protein</fullName>
    </submittedName>
</protein>
<feature type="compositionally biased region" description="Basic and acidic residues" evidence="2">
    <location>
        <begin position="328"/>
        <end position="338"/>
    </location>
</feature>
<evidence type="ECO:0000256" key="2">
    <source>
        <dbReference type="SAM" id="MobiDB-lite"/>
    </source>
</evidence>
<feature type="compositionally biased region" description="Basic and acidic residues" evidence="2">
    <location>
        <begin position="274"/>
        <end position="289"/>
    </location>
</feature>
<dbReference type="EMBL" id="MIGC01002079">
    <property type="protein sequence ID" value="PHJ21699.1"/>
    <property type="molecule type" value="Genomic_DNA"/>
</dbReference>
<feature type="compositionally biased region" description="Polar residues" evidence="2">
    <location>
        <begin position="307"/>
        <end position="317"/>
    </location>
</feature>
<dbReference type="AlphaFoldDB" id="A0A2C6KYQ3"/>
<feature type="compositionally biased region" description="Polar residues" evidence="2">
    <location>
        <begin position="215"/>
        <end position="227"/>
    </location>
</feature>
<feature type="region of interest" description="Disordered" evidence="2">
    <location>
        <begin position="209"/>
        <end position="385"/>
    </location>
</feature>
<feature type="compositionally biased region" description="Basic and acidic residues" evidence="2">
    <location>
        <begin position="492"/>
        <end position="504"/>
    </location>
</feature>
<organism evidence="3 4">
    <name type="scientific">Cystoisospora suis</name>
    <dbReference type="NCBI Taxonomy" id="483139"/>
    <lineage>
        <taxon>Eukaryota</taxon>
        <taxon>Sar</taxon>
        <taxon>Alveolata</taxon>
        <taxon>Apicomplexa</taxon>
        <taxon>Conoidasida</taxon>
        <taxon>Coccidia</taxon>
        <taxon>Eucoccidiorida</taxon>
        <taxon>Eimeriorina</taxon>
        <taxon>Sarcocystidae</taxon>
        <taxon>Cystoisospora</taxon>
    </lineage>
</organism>
<feature type="region of interest" description="Disordered" evidence="2">
    <location>
        <begin position="107"/>
        <end position="146"/>
    </location>
</feature>
<feature type="compositionally biased region" description="Basic and acidic residues" evidence="2">
    <location>
        <begin position="357"/>
        <end position="385"/>
    </location>
</feature>
<comment type="caution">
    <text evidence="3">The sequence shown here is derived from an EMBL/GenBank/DDBJ whole genome shotgun (WGS) entry which is preliminary data.</text>
</comment>
<dbReference type="GeneID" id="94427861"/>
<dbReference type="RefSeq" id="XP_067923379.1">
    <property type="nucleotide sequence ID" value="XM_068064650.1"/>
</dbReference>
<accession>A0A2C6KYQ3</accession>
<feature type="compositionally biased region" description="Basic and acidic residues" evidence="2">
    <location>
        <begin position="237"/>
        <end position="261"/>
    </location>
</feature>
<feature type="region of interest" description="Disordered" evidence="2">
    <location>
        <begin position="158"/>
        <end position="180"/>
    </location>
</feature>
<feature type="coiled-coil region" evidence="1">
    <location>
        <begin position="397"/>
        <end position="431"/>
    </location>
</feature>
<evidence type="ECO:0000313" key="4">
    <source>
        <dbReference type="Proteomes" id="UP000221165"/>
    </source>
</evidence>
<reference evidence="3 4" key="1">
    <citation type="journal article" date="2017" name="Int. J. Parasitol.">
        <title>The genome of the protozoan parasite Cystoisospora suis and a reverse vaccinology approach to identify vaccine candidates.</title>
        <authorList>
            <person name="Palmieri N."/>
            <person name="Shrestha A."/>
            <person name="Ruttkowski B."/>
            <person name="Beck T."/>
            <person name="Vogl C."/>
            <person name="Tomley F."/>
            <person name="Blake D.P."/>
            <person name="Joachim A."/>
        </authorList>
    </citation>
    <scope>NUCLEOTIDE SEQUENCE [LARGE SCALE GENOMIC DNA]</scope>
    <source>
        <strain evidence="3 4">Wien I</strain>
    </source>
</reference>
<feature type="region of interest" description="Disordered" evidence="2">
    <location>
        <begin position="1"/>
        <end position="34"/>
    </location>
</feature>
<feature type="compositionally biased region" description="Basic and acidic residues" evidence="2">
    <location>
        <begin position="536"/>
        <end position="545"/>
    </location>
</feature>
<dbReference type="VEuPathDB" id="ToxoDB:CSUI_004459"/>
<evidence type="ECO:0000256" key="1">
    <source>
        <dbReference type="SAM" id="Coils"/>
    </source>
</evidence>
<feature type="compositionally biased region" description="Polar residues" evidence="2">
    <location>
        <begin position="263"/>
        <end position="272"/>
    </location>
</feature>
<gene>
    <name evidence="3" type="ORF">CSUI_004459</name>
</gene>
<sequence length="675" mass="74491">MENLSSSRPSAFERHVSPRLIGSSTPASCSPFPDEESRTLFLKAAQERGAQLLRNFTLRRRLGLLPGGESGVSFSSFTSSANEGRGAFMRTSSPFSSSTSVEREIISKSRRVSASSVRDQACTQSSINAHSSSQTSSSEDNTALSPTTTTISRNLYLLSSSPDAFPPPEMPSSDPQSQTRRAELLRPFASLRLQLAPAAALALQQRKERERAVNTEVSAVSLSSSLTDGEPETTAKNAEEARDASPHREGGHRAVHEEEGTAKLTTGRTTPDSLPRERNESRRNGDRDSPALLSGDEEGRRAGGSSRDLTSLPSTRFSSRHQKSQDMSVERKDMKEDEGLSNSLPISCVSSPPCPSRSDDGDSREAPSSSSREKARTDVRETEGEKDKEILIRAMIIEEQRELISSLETSLDILRARIKELHHENEHLRMTSARGVFSLRPSRSHQDGLFPTTPSLFVPPSSRRKGGRTEAGAAEDKEEESERSLSSLHKHGKEDTQRDGKNGDATEEEEPCSEAALRRGQKRDGYRGGVYGVTKRKSEDLRRELGEEEDDMKGEWACVNEGEIEETESPMMSSGEDKPSFRGSGALIQKMELYRRELLQLCVENEQLRDLLRKRKEGEEEEATRKVPLRRYSSKEFKTLGGAHALASGVPDVADTRTYVLSRPQFGEVPPPLLM</sequence>
<evidence type="ECO:0000313" key="3">
    <source>
        <dbReference type="EMBL" id="PHJ21699.1"/>
    </source>
</evidence>
<proteinExistence type="predicted"/>
<dbReference type="Proteomes" id="UP000221165">
    <property type="component" value="Unassembled WGS sequence"/>
</dbReference>
<feature type="region of interest" description="Disordered" evidence="2">
    <location>
        <begin position="443"/>
        <end position="558"/>
    </location>
</feature>
<keyword evidence="4" id="KW-1185">Reference proteome</keyword>
<feature type="compositionally biased region" description="Low complexity" evidence="2">
    <location>
        <begin position="125"/>
        <end position="138"/>
    </location>
</feature>
<name>A0A2C6KYQ3_9APIC</name>
<keyword evidence="1" id="KW-0175">Coiled coil</keyword>